<sequence>MLAVSVLAMLGSSPALIDGARDLTRSDHPGKDLSEIQLSREEFVYNPQVDVGDLAAAQSNGEVSMARREVEGGNDDDDDKYGAGDDNDDDDDEKEYAMGAQGVSTRLEIHGTMTAIDASAADTIAESDAAPVVVSAAACTAIATAAPALKSPGLLPPTVDS</sequence>
<feature type="compositionally biased region" description="Acidic residues" evidence="1">
    <location>
        <begin position="72"/>
        <end position="94"/>
    </location>
</feature>
<evidence type="ECO:0000256" key="1">
    <source>
        <dbReference type="SAM" id="MobiDB-lite"/>
    </source>
</evidence>
<evidence type="ECO:0000313" key="4">
    <source>
        <dbReference type="Proteomes" id="UP000054560"/>
    </source>
</evidence>
<name>A0A0L0FJ95_9EUKA</name>
<feature type="signal peptide" evidence="2">
    <location>
        <begin position="1"/>
        <end position="19"/>
    </location>
</feature>
<evidence type="ECO:0000313" key="3">
    <source>
        <dbReference type="EMBL" id="KNC76857.1"/>
    </source>
</evidence>
<dbReference type="AlphaFoldDB" id="A0A0L0FJ95"/>
<reference evidence="3 4" key="1">
    <citation type="submission" date="2011-02" db="EMBL/GenBank/DDBJ databases">
        <title>The Genome Sequence of Sphaeroforma arctica JP610.</title>
        <authorList>
            <consortium name="The Broad Institute Genome Sequencing Platform"/>
            <person name="Russ C."/>
            <person name="Cuomo C."/>
            <person name="Young S.K."/>
            <person name="Zeng Q."/>
            <person name="Gargeya S."/>
            <person name="Alvarado L."/>
            <person name="Berlin A."/>
            <person name="Chapman S.B."/>
            <person name="Chen Z."/>
            <person name="Freedman E."/>
            <person name="Gellesch M."/>
            <person name="Goldberg J."/>
            <person name="Griggs A."/>
            <person name="Gujja S."/>
            <person name="Heilman E."/>
            <person name="Heiman D."/>
            <person name="Howarth C."/>
            <person name="Mehta T."/>
            <person name="Neiman D."/>
            <person name="Pearson M."/>
            <person name="Roberts A."/>
            <person name="Saif S."/>
            <person name="Shea T."/>
            <person name="Shenoy N."/>
            <person name="Sisk P."/>
            <person name="Stolte C."/>
            <person name="Sykes S."/>
            <person name="White J."/>
            <person name="Yandava C."/>
            <person name="Burger G."/>
            <person name="Gray M.W."/>
            <person name="Holland P.W.H."/>
            <person name="King N."/>
            <person name="Lang F.B.F."/>
            <person name="Roger A.J."/>
            <person name="Ruiz-Trillo I."/>
            <person name="Haas B."/>
            <person name="Nusbaum C."/>
            <person name="Birren B."/>
        </authorList>
    </citation>
    <scope>NUCLEOTIDE SEQUENCE [LARGE SCALE GENOMIC DNA]</scope>
    <source>
        <strain evidence="3 4">JP610</strain>
    </source>
</reference>
<keyword evidence="2" id="KW-0732">Signal</keyword>
<dbReference type="EMBL" id="KQ242937">
    <property type="protein sequence ID" value="KNC76857.1"/>
    <property type="molecule type" value="Genomic_DNA"/>
</dbReference>
<proteinExistence type="predicted"/>
<feature type="region of interest" description="Disordered" evidence="1">
    <location>
        <begin position="55"/>
        <end position="94"/>
    </location>
</feature>
<protein>
    <submittedName>
        <fullName evidence="3">Uncharacterized protein</fullName>
    </submittedName>
</protein>
<dbReference type="RefSeq" id="XP_014150759.1">
    <property type="nucleotide sequence ID" value="XM_014295284.1"/>
</dbReference>
<accession>A0A0L0FJ95</accession>
<dbReference type="Proteomes" id="UP000054560">
    <property type="component" value="Unassembled WGS sequence"/>
</dbReference>
<dbReference type="GeneID" id="25911168"/>
<keyword evidence="4" id="KW-1185">Reference proteome</keyword>
<organism evidence="3 4">
    <name type="scientific">Sphaeroforma arctica JP610</name>
    <dbReference type="NCBI Taxonomy" id="667725"/>
    <lineage>
        <taxon>Eukaryota</taxon>
        <taxon>Ichthyosporea</taxon>
        <taxon>Ichthyophonida</taxon>
        <taxon>Sphaeroforma</taxon>
    </lineage>
</organism>
<evidence type="ECO:0000256" key="2">
    <source>
        <dbReference type="SAM" id="SignalP"/>
    </source>
</evidence>
<gene>
    <name evidence="3" type="ORF">SARC_10664</name>
</gene>
<feature type="chain" id="PRO_5005538612" evidence="2">
    <location>
        <begin position="20"/>
        <end position="161"/>
    </location>
</feature>